<evidence type="ECO:0000313" key="1">
    <source>
        <dbReference type="EMBL" id="KAK2758925.1"/>
    </source>
</evidence>
<gene>
    <name evidence="1" type="ORF">CKAH01_16753</name>
</gene>
<proteinExistence type="predicted"/>
<name>A0AAD9YCR8_COLKA</name>
<organism evidence="1 2">
    <name type="scientific">Colletotrichum kahawae</name>
    <name type="common">Coffee berry disease fungus</name>
    <dbReference type="NCBI Taxonomy" id="34407"/>
    <lineage>
        <taxon>Eukaryota</taxon>
        <taxon>Fungi</taxon>
        <taxon>Dikarya</taxon>
        <taxon>Ascomycota</taxon>
        <taxon>Pezizomycotina</taxon>
        <taxon>Sordariomycetes</taxon>
        <taxon>Hypocreomycetidae</taxon>
        <taxon>Glomerellales</taxon>
        <taxon>Glomerellaceae</taxon>
        <taxon>Colletotrichum</taxon>
        <taxon>Colletotrichum gloeosporioides species complex</taxon>
    </lineage>
</organism>
<sequence length="146" mass="15849">MEIDDDAQGTAYEKKMDKDTGICDAGGDILMPDYQPQVTPDETPAEKEVAVVDVEGDTLMTDCQPTLKDTNSLLQGTESSVKHDIIAHKLTPDTSPRDVINMRGDEMDWVLTSVQQTKVLELVTMGDEVDPMGLDESTSAGESTKA</sequence>
<dbReference type="AlphaFoldDB" id="A0AAD9YCR8"/>
<keyword evidence="2" id="KW-1185">Reference proteome</keyword>
<dbReference type="EMBL" id="VYYT01000185">
    <property type="protein sequence ID" value="KAK2758925.1"/>
    <property type="molecule type" value="Genomic_DNA"/>
</dbReference>
<dbReference type="Proteomes" id="UP001281614">
    <property type="component" value="Unassembled WGS sequence"/>
</dbReference>
<comment type="caution">
    <text evidence="1">The sequence shown here is derived from an EMBL/GenBank/DDBJ whole genome shotgun (WGS) entry which is preliminary data.</text>
</comment>
<protein>
    <submittedName>
        <fullName evidence="1">Uncharacterized protein</fullName>
    </submittedName>
</protein>
<evidence type="ECO:0000313" key="2">
    <source>
        <dbReference type="Proteomes" id="UP001281614"/>
    </source>
</evidence>
<accession>A0AAD9YCR8</accession>
<reference evidence="1" key="1">
    <citation type="submission" date="2023-02" db="EMBL/GenBank/DDBJ databases">
        <title>Colletotrichum kahawae CIFC_Que2 genome sequencing and assembly.</title>
        <authorList>
            <person name="Baroncelli R."/>
        </authorList>
    </citation>
    <scope>NUCLEOTIDE SEQUENCE</scope>
    <source>
        <strain evidence="1">CIFC_Que2</strain>
    </source>
</reference>